<protein>
    <submittedName>
        <fullName evidence="1">Uncharacterized protein</fullName>
    </submittedName>
</protein>
<organism evidence="1 2">
    <name type="scientific">Chiloscyllium punctatum</name>
    <name type="common">Brownbanded bambooshark</name>
    <name type="synonym">Hemiscyllium punctatum</name>
    <dbReference type="NCBI Taxonomy" id="137246"/>
    <lineage>
        <taxon>Eukaryota</taxon>
        <taxon>Metazoa</taxon>
        <taxon>Chordata</taxon>
        <taxon>Craniata</taxon>
        <taxon>Vertebrata</taxon>
        <taxon>Chondrichthyes</taxon>
        <taxon>Elasmobranchii</taxon>
        <taxon>Galeomorphii</taxon>
        <taxon>Galeoidea</taxon>
        <taxon>Orectolobiformes</taxon>
        <taxon>Hemiscylliidae</taxon>
        <taxon>Chiloscyllium</taxon>
    </lineage>
</organism>
<dbReference type="EMBL" id="BEZZ01000215">
    <property type="protein sequence ID" value="GCC28675.1"/>
    <property type="molecule type" value="Genomic_DNA"/>
</dbReference>
<sequence>MGEETSLGQWDTVSRVEPFFTPCALRSETFDCHTALGKASGAGSVVVNYFAAETLNSSLNRNKTDFADQFIKGGGGCLYRRRLFDCGRHHPGVTRALPEYKVLKLQ</sequence>
<dbReference type="Proteomes" id="UP000287033">
    <property type="component" value="Unassembled WGS sequence"/>
</dbReference>
<accession>A0A401SE51</accession>
<comment type="caution">
    <text evidence="1">The sequence shown here is derived from an EMBL/GenBank/DDBJ whole genome shotgun (WGS) entry which is preliminary data.</text>
</comment>
<evidence type="ECO:0000313" key="1">
    <source>
        <dbReference type="EMBL" id="GCC28675.1"/>
    </source>
</evidence>
<evidence type="ECO:0000313" key="2">
    <source>
        <dbReference type="Proteomes" id="UP000287033"/>
    </source>
</evidence>
<gene>
    <name evidence="1" type="ORF">chiPu_0007107</name>
</gene>
<name>A0A401SE51_CHIPU</name>
<reference evidence="1 2" key="1">
    <citation type="journal article" date="2018" name="Nat. Ecol. Evol.">
        <title>Shark genomes provide insights into elasmobranch evolution and the origin of vertebrates.</title>
        <authorList>
            <person name="Hara Y"/>
            <person name="Yamaguchi K"/>
            <person name="Onimaru K"/>
            <person name="Kadota M"/>
            <person name="Koyanagi M"/>
            <person name="Keeley SD"/>
            <person name="Tatsumi K"/>
            <person name="Tanaka K"/>
            <person name="Motone F"/>
            <person name="Kageyama Y"/>
            <person name="Nozu R"/>
            <person name="Adachi N"/>
            <person name="Nishimura O"/>
            <person name="Nakagawa R"/>
            <person name="Tanegashima C"/>
            <person name="Kiyatake I"/>
            <person name="Matsumoto R"/>
            <person name="Murakumo K"/>
            <person name="Nishida K"/>
            <person name="Terakita A"/>
            <person name="Kuratani S"/>
            <person name="Sato K"/>
            <person name="Hyodo S Kuraku.S."/>
        </authorList>
    </citation>
    <scope>NUCLEOTIDE SEQUENCE [LARGE SCALE GENOMIC DNA]</scope>
</reference>
<proteinExistence type="predicted"/>
<keyword evidence="2" id="KW-1185">Reference proteome</keyword>
<dbReference type="AlphaFoldDB" id="A0A401SE51"/>